<accession>X1T9H6</accession>
<name>X1T9H6_9ZZZZ</name>
<evidence type="ECO:0000313" key="1">
    <source>
        <dbReference type="EMBL" id="GAJ01968.1"/>
    </source>
</evidence>
<protein>
    <submittedName>
        <fullName evidence="1">Uncharacterized protein</fullName>
    </submittedName>
</protein>
<organism evidence="1">
    <name type="scientific">marine sediment metagenome</name>
    <dbReference type="NCBI Taxonomy" id="412755"/>
    <lineage>
        <taxon>unclassified sequences</taxon>
        <taxon>metagenomes</taxon>
        <taxon>ecological metagenomes</taxon>
    </lineage>
</organism>
<reference evidence="1" key="1">
    <citation type="journal article" date="2014" name="Front. Microbiol.">
        <title>High frequency of phylogenetically diverse reductive dehalogenase-homologous genes in deep subseafloor sedimentary metagenomes.</title>
        <authorList>
            <person name="Kawai M."/>
            <person name="Futagami T."/>
            <person name="Toyoda A."/>
            <person name="Takaki Y."/>
            <person name="Nishi S."/>
            <person name="Hori S."/>
            <person name="Arai W."/>
            <person name="Tsubouchi T."/>
            <person name="Morono Y."/>
            <person name="Uchiyama I."/>
            <person name="Ito T."/>
            <person name="Fujiyama A."/>
            <person name="Inagaki F."/>
            <person name="Takami H."/>
        </authorList>
    </citation>
    <scope>NUCLEOTIDE SEQUENCE</scope>
    <source>
        <strain evidence="1">Expedition CK06-06</strain>
    </source>
</reference>
<gene>
    <name evidence="1" type="ORF">S12H4_32076</name>
</gene>
<dbReference type="EMBL" id="BARW01018777">
    <property type="protein sequence ID" value="GAJ01968.1"/>
    <property type="molecule type" value="Genomic_DNA"/>
</dbReference>
<comment type="caution">
    <text evidence="1">The sequence shown here is derived from an EMBL/GenBank/DDBJ whole genome shotgun (WGS) entry which is preliminary data.</text>
</comment>
<proteinExistence type="predicted"/>
<feature type="non-terminal residue" evidence="1">
    <location>
        <position position="1"/>
    </location>
</feature>
<sequence length="32" mass="3870">YCKLILKLALKKYHSPDTKIPAFYKYRGKPRE</sequence>
<dbReference type="AlphaFoldDB" id="X1T9H6"/>